<sequence length="163" mass="17998">MENEHYLHPRGHEGHRHRHRLLAESTWPTSPCRRGRACLTRPTVSSKPRGAWSLTRALPPVSQACIGLRSRPLLAVELLSRMPAMSPLPSPFMHSVTICQGHGFLLDQDPTSHHLADRDVVLDPLSIWASCRVSTTNITARPCVLSGLANRLAALSPRLATMP</sequence>
<feature type="non-terminal residue" evidence="1">
    <location>
        <position position="163"/>
    </location>
</feature>
<proteinExistence type="predicted"/>
<dbReference type="Proteomes" id="UP000070501">
    <property type="component" value="Unassembled WGS sequence"/>
</dbReference>
<reference evidence="2" key="1">
    <citation type="submission" date="2016-02" db="EMBL/GenBank/DDBJ databases">
        <title>Draft genome sequence of Microdochium bolleyi, a fungal endophyte of beachgrass.</title>
        <authorList>
            <consortium name="DOE Joint Genome Institute"/>
            <person name="David A.S."/>
            <person name="May G."/>
            <person name="Haridas S."/>
            <person name="Lim J."/>
            <person name="Wang M."/>
            <person name="Labutti K."/>
            <person name="Lipzen A."/>
            <person name="Barry K."/>
            <person name="Grigoriev I.V."/>
        </authorList>
    </citation>
    <scope>NUCLEOTIDE SEQUENCE [LARGE SCALE GENOMIC DNA]</scope>
    <source>
        <strain evidence="2">J235TASD1</strain>
    </source>
</reference>
<dbReference type="AlphaFoldDB" id="A0A136J5T5"/>
<dbReference type="EMBL" id="KQ964249">
    <property type="protein sequence ID" value="KXJ92459.1"/>
    <property type="molecule type" value="Genomic_DNA"/>
</dbReference>
<name>A0A136J5T5_9PEZI</name>
<keyword evidence="2" id="KW-1185">Reference proteome</keyword>
<feature type="non-terminal residue" evidence="1">
    <location>
        <position position="1"/>
    </location>
</feature>
<protein>
    <submittedName>
        <fullName evidence="1">Uncharacterized protein</fullName>
    </submittedName>
</protein>
<organism evidence="1 2">
    <name type="scientific">Microdochium bolleyi</name>
    <dbReference type="NCBI Taxonomy" id="196109"/>
    <lineage>
        <taxon>Eukaryota</taxon>
        <taxon>Fungi</taxon>
        <taxon>Dikarya</taxon>
        <taxon>Ascomycota</taxon>
        <taxon>Pezizomycotina</taxon>
        <taxon>Sordariomycetes</taxon>
        <taxon>Xylariomycetidae</taxon>
        <taxon>Xylariales</taxon>
        <taxon>Microdochiaceae</taxon>
        <taxon>Microdochium</taxon>
    </lineage>
</organism>
<evidence type="ECO:0000313" key="2">
    <source>
        <dbReference type="Proteomes" id="UP000070501"/>
    </source>
</evidence>
<accession>A0A136J5T5</accession>
<dbReference type="InParanoid" id="A0A136J5T5"/>
<evidence type="ECO:0000313" key="1">
    <source>
        <dbReference type="EMBL" id="KXJ92459.1"/>
    </source>
</evidence>
<gene>
    <name evidence="1" type="ORF">Micbo1qcDRAFT_162748</name>
</gene>